<organism evidence="6 7">
    <name type="scientific">Pandoraea thiooxydans</name>
    <dbReference type="NCBI Taxonomy" id="445709"/>
    <lineage>
        <taxon>Bacteria</taxon>
        <taxon>Pseudomonadati</taxon>
        <taxon>Pseudomonadota</taxon>
        <taxon>Betaproteobacteria</taxon>
        <taxon>Burkholderiales</taxon>
        <taxon>Burkholderiaceae</taxon>
        <taxon>Pandoraea</taxon>
    </lineage>
</organism>
<dbReference type="PATRIC" id="fig|445709.3.peg.2443"/>
<dbReference type="STRING" id="445709.ABW99_11505"/>
<dbReference type="InterPro" id="IPR050707">
    <property type="entry name" value="HTH_MetabolicPath_Reg"/>
</dbReference>
<evidence type="ECO:0000256" key="3">
    <source>
        <dbReference type="ARBA" id="ARBA00023163"/>
    </source>
</evidence>
<dbReference type="RefSeq" id="WP_047214617.1">
    <property type="nucleotide sequence ID" value="NZ_CP011568.3"/>
</dbReference>
<evidence type="ECO:0000256" key="2">
    <source>
        <dbReference type="ARBA" id="ARBA00023125"/>
    </source>
</evidence>
<dbReference type="OrthoDB" id="9807558at2"/>
<dbReference type="InterPro" id="IPR036388">
    <property type="entry name" value="WH-like_DNA-bd_sf"/>
</dbReference>
<dbReference type="InterPro" id="IPR005471">
    <property type="entry name" value="Tscrpt_reg_IclR_N"/>
</dbReference>
<dbReference type="KEGG" id="ptx:ABW99_11505"/>
<dbReference type="SMART" id="SM00346">
    <property type="entry name" value="HTH_ICLR"/>
    <property type="match status" value="1"/>
</dbReference>
<evidence type="ECO:0000259" key="5">
    <source>
        <dbReference type="PROSITE" id="PS51078"/>
    </source>
</evidence>
<keyword evidence="7" id="KW-1185">Reference proteome</keyword>
<keyword evidence="2" id="KW-0238">DNA-binding</keyword>
<dbReference type="InterPro" id="IPR014757">
    <property type="entry name" value="Tscrpt_reg_IclR_C"/>
</dbReference>
<gene>
    <name evidence="6" type="ORF">ABW99_11505</name>
</gene>
<evidence type="ECO:0000256" key="1">
    <source>
        <dbReference type="ARBA" id="ARBA00023015"/>
    </source>
</evidence>
<protein>
    <submittedName>
        <fullName evidence="6">IclR family transcriptional regulator</fullName>
    </submittedName>
</protein>
<dbReference type="Pfam" id="PF01614">
    <property type="entry name" value="IclR_C"/>
    <property type="match status" value="1"/>
</dbReference>
<dbReference type="InterPro" id="IPR029016">
    <property type="entry name" value="GAF-like_dom_sf"/>
</dbReference>
<dbReference type="GO" id="GO:0045892">
    <property type="term" value="P:negative regulation of DNA-templated transcription"/>
    <property type="evidence" value="ECO:0007669"/>
    <property type="project" value="TreeGrafter"/>
</dbReference>
<feature type="domain" description="HTH iclR-type" evidence="4">
    <location>
        <begin position="16"/>
        <end position="76"/>
    </location>
</feature>
<dbReference type="InterPro" id="IPR036390">
    <property type="entry name" value="WH_DNA-bd_sf"/>
</dbReference>
<dbReference type="Gene3D" id="3.30.450.40">
    <property type="match status" value="1"/>
</dbReference>
<name>A0A0G3EP27_9BURK</name>
<reference evidence="7" key="1">
    <citation type="submission" date="2015-06" db="EMBL/GenBank/DDBJ databases">
        <authorList>
            <person name="Lim Y.L."/>
            <person name="Ee R."/>
            <person name="Yong D."/>
            <person name="How K.Y."/>
            <person name="Yin W.F."/>
            <person name="Chan K.G."/>
        </authorList>
    </citation>
    <scope>NUCLEOTIDE SEQUENCE [LARGE SCALE GENOMIC DNA]</scope>
    <source>
        <strain evidence="7">DSM 25325</strain>
    </source>
</reference>
<dbReference type="EMBL" id="CP011568">
    <property type="protein sequence ID" value="AKJ68750.1"/>
    <property type="molecule type" value="Genomic_DNA"/>
</dbReference>
<dbReference type="PANTHER" id="PTHR30136:SF24">
    <property type="entry name" value="HTH-TYPE TRANSCRIPTIONAL REPRESSOR ALLR"/>
    <property type="match status" value="1"/>
</dbReference>
<dbReference type="SUPFAM" id="SSF46785">
    <property type="entry name" value="Winged helix' DNA-binding domain"/>
    <property type="match status" value="1"/>
</dbReference>
<dbReference type="GO" id="GO:0003700">
    <property type="term" value="F:DNA-binding transcription factor activity"/>
    <property type="evidence" value="ECO:0007669"/>
    <property type="project" value="TreeGrafter"/>
</dbReference>
<evidence type="ECO:0000313" key="7">
    <source>
        <dbReference type="Proteomes" id="UP000036700"/>
    </source>
</evidence>
<dbReference type="PANTHER" id="PTHR30136">
    <property type="entry name" value="HELIX-TURN-HELIX TRANSCRIPTIONAL REGULATOR, ICLR FAMILY"/>
    <property type="match status" value="1"/>
</dbReference>
<dbReference type="SUPFAM" id="SSF55781">
    <property type="entry name" value="GAF domain-like"/>
    <property type="match status" value="1"/>
</dbReference>
<keyword evidence="3" id="KW-0804">Transcription</keyword>
<dbReference type="Pfam" id="PF09339">
    <property type="entry name" value="HTH_IclR"/>
    <property type="match status" value="1"/>
</dbReference>
<dbReference type="AlphaFoldDB" id="A0A0G3EP27"/>
<proteinExistence type="predicted"/>
<evidence type="ECO:0000313" key="6">
    <source>
        <dbReference type="EMBL" id="AKJ68750.1"/>
    </source>
</evidence>
<dbReference type="PROSITE" id="PS51077">
    <property type="entry name" value="HTH_ICLR"/>
    <property type="match status" value="1"/>
</dbReference>
<evidence type="ECO:0000259" key="4">
    <source>
        <dbReference type="PROSITE" id="PS51077"/>
    </source>
</evidence>
<dbReference type="PROSITE" id="PS51078">
    <property type="entry name" value="ICLR_ED"/>
    <property type="match status" value="1"/>
</dbReference>
<dbReference type="GO" id="GO:0003677">
    <property type="term" value="F:DNA binding"/>
    <property type="evidence" value="ECO:0007669"/>
    <property type="project" value="UniProtKB-KW"/>
</dbReference>
<keyword evidence="1" id="KW-0805">Transcription regulation</keyword>
<dbReference type="Proteomes" id="UP000036700">
    <property type="component" value="Chromosome"/>
</dbReference>
<dbReference type="Gene3D" id="1.10.10.10">
    <property type="entry name" value="Winged helix-like DNA-binding domain superfamily/Winged helix DNA-binding domain"/>
    <property type="match status" value="1"/>
</dbReference>
<accession>A0A0G3EP27</accession>
<sequence length="255" mass="27434">MNHRQSITDIAQPSSKAGADRVLFVLATLARHGHPINARDLAQKTALAQSTLYRQIALLKQWGFVAEIDGKYAPGPVGLQLAMGFDQASHLVHEAKLPMARLAAESGESVGLIVAVKDQAVCLEMVESQHSLRCSFEKGRGIPLLDGASAKSLLAFMPGSAARQIVTDLLGAKPRRQTQLFAELEQIRERGFVVTEGEVDPGVWGISAPLFRQPGKAAGTLTLMAPATRAHQKTQQLIDATLATARVISARLQDF</sequence>
<feature type="domain" description="IclR-ED" evidence="5">
    <location>
        <begin position="77"/>
        <end position="255"/>
    </location>
</feature>